<feature type="region of interest" description="Disordered" evidence="5">
    <location>
        <begin position="868"/>
        <end position="931"/>
    </location>
</feature>
<evidence type="ECO:0000313" key="8">
    <source>
        <dbReference type="EMBL" id="MEJ6400318.1"/>
    </source>
</evidence>
<dbReference type="InterPro" id="IPR041495">
    <property type="entry name" value="Mub_B2"/>
</dbReference>
<keyword evidence="2" id="KW-0964">Secreted</keyword>
<feature type="transmembrane region" description="Helical" evidence="6">
    <location>
        <begin position="1077"/>
        <end position="1096"/>
    </location>
</feature>
<feature type="compositionally biased region" description="Basic residues" evidence="5">
    <location>
        <begin position="912"/>
        <end position="926"/>
    </location>
</feature>
<proteinExistence type="predicted"/>
<feature type="region of interest" description="Disordered" evidence="5">
    <location>
        <begin position="59"/>
        <end position="157"/>
    </location>
</feature>
<dbReference type="PROSITE" id="PS50847">
    <property type="entry name" value="GRAM_POS_ANCHORING"/>
    <property type="match status" value="1"/>
</dbReference>
<protein>
    <submittedName>
        <fullName evidence="8">LPXTG cell wall anchor domain-containing protein</fullName>
    </submittedName>
</protein>
<keyword evidence="6" id="KW-0812">Transmembrane</keyword>
<dbReference type="NCBIfam" id="TIGR01167">
    <property type="entry name" value="LPXTG_anchor"/>
    <property type="match status" value="1"/>
</dbReference>
<keyword evidence="4" id="KW-0572">Peptidoglycan-anchor</keyword>
<dbReference type="InterPro" id="IPR019931">
    <property type="entry name" value="LPXTG_anchor"/>
</dbReference>
<keyword evidence="3" id="KW-0732">Signal</keyword>
<accession>A0ABU8SLI3</accession>
<reference evidence="8 9" key="1">
    <citation type="submission" date="2023-10" db="EMBL/GenBank/DDBJ databases">
        <title>Nicoliella lavandulae sp. nov. isolated from Lavandula angustifolia flowers.</title>
        <authorList>
            <person name="Alcantara C."/>
            <person name="Zuniga M."/>
            <person name="Landete J.M."/>
            <person name="Monedero V."/>
        </authorList>
    </citation>
    <scope>NUCLEOTIDE SEQUENCE [LARGE SCALE GENOMIC DNA]</scope>
    <source>
        <strain evidence="8 9">Es01</strain>
    </source>
</reference>
<dbReference type="RefSeq" id="WP_339960129.1">
    <property type="nucleotide sequence ID" value="NZ_JAWMWH010000001.1"/>
</dbReference>
<keyword evidence="9" id="KW-1185">Reference proteome</keyword>
<dbReference type="Proteomes" id="UP001370590">
    <property type="component" value="Unassembled WGS sequence"/>
</dbReference>
<evidence type="ECO:0000256" key="3">
    <source>
        <dbReference type="ARBA" id="ARBA00022729"/>
    </source>
</evidence>
<evidence type="ECO:0000259" key="7">
    <source>
        <dbReference type="PROSITE" id="PS50847"/>
    </source>
</evidence>
<feature type="domain" description="Gram-positive cocci surface proteins LPxTG" evidence="7">
    <location>
        <begin position="1065"/>
        <end position="1100"/>
    </location>
</feature>
<evidence type="ECO:0000256" key="5">
    <source>
        <dbReference type="SAM" id="MobiDB-lite"/>
    </source>
</evidence>
<name>A0ABU8SLI3_9LACO</name>
<evidence type="ECO:0000313" key="9">
    <source>
        <dbReference type="Proteomes" id="UP001370590"/>
    </source>
</evidence>
<organism evidence="8 9">
    <name type="scientific">Nicoliella lavandulae</name>
    <dbReference type="NCBI Taxonomy" id="3082954"/>
    <lineage>
        <taxon>Bacteria</taxon>
        <taxon>Bacillati</taxon>
        <taxon>Bacillota</taxon>
        <taxon>Bacilli</taxon>
        <taxon>Lactobacillales</taxon>
        <taxon>Lactobacillaceae</taxon>
        <taxon>Nicoliella</taxon>
    </lineage>
</organism>
<evidence type="ECO:0000256" key="4">
    <source>
        <dbReference type="ARBA" id="ARBA00023088"/>
    </source>
</evidence>
<keyword evidence="1" id="KW-0134">Cell wall</keyword>
<evidence type="ECO:0000256" key="6">
    <source>
        <dbReference type="SAM" id="Phobius"/>
    </source>
</evidence>
<dbReference type="EMBL" id="JAWMWH010000001">
    <property type="protein sequence ID" value="MEJ6400318.1"/>
    <property type="molecule type" value="Genomic_DNA"/>
</dbReference>
<sequence>MFDKNKYRKTNDKKVLHKVKKQWVILGTAALTLLAVETAPQGLANHSFSQVEAKADTTSAASSGSSSNGSATDSASSNPTSASSTATSASESSSASTDSSATTSGSTSTSSSASTNSSATTSGSTLTSSSASNNVTSDTNADNTVSLSTGSSSTNTNTFSAAVVGVTDELSYRDGNDDAGKNGVSLTSSKPATSTSFTYSTSSLQSSGSSYSFSNTVTENNSGVYHGDITINVGSTTDLNGKKYSYTNAFTYTNDSNNNSPLASDVVSHISNLTTYHKDANNSIVSSYTVSSADVSSYVQFLSSTSDTNLMNKYYINGTSGPTFNSSTSVLLFTLPASLLSNNYRGGDQIDWSFDLSSAENDKYSLTSAEPSVHSSDFTYSQFNNPVTIKFVDSNNNPISGAEDQYLTSDAIYRNDSFSVSVPTPSGYVTSGYEDNYSTNVSSSNNSFVVSGNFQINLSNTQGVTLVYKKTTTDSVVDTFNFTDNGNSVATTSQSGQPSSAVDVNSLQSEIPSGYALTSEAASSLSNLKFGSSDTTYSLALVHKTQSFTANDNSTQSGVTKDDLQKTFTRTINFVDASNQSAVADPVVQTVTYDRTGTYDEITNSVTYSEWSAAGSTEFASGSAPAVSGYSGATPSSYSAVSVPYSYSPTASSLTISYNKVANSYSIYSAKSTKLPSGLSKSDLTKSVDQTVTIKNGSNVVKSFTVPVTLNRAALYKNDSLVGYVNVNTTSANDDTSYDNDNWSADLTSVNQDDLMNRMLDSDYSLGSDFDYGSLLQQIFAQATASANNTNKSTNGGQSSDNNKTTNDIVVQVQKKSVTPSGNSFFGYYPTSVVSTTTSQVNDTPVTPSFYSAKSSVASSAASESSANSSAASSSASSSSTASSSSSQSSATSSEAKPVTSSGNSASPRASSSRHHFHKPAGHKHHQGNDEFYHSNRHMTKQRHKKGSSIYRSHNHFAKKNDKNYSTKVLAAKEKFAREQRSIAASKAAKRRAKAFAGTGKHTHASAPMATKHHAKSIKTNSTKVNAAKSHVTKANAVSHKSSSANTVKHEYNNRAANDDRKAKLPQTGENQTVRNASLFGLVAIAVSGIFAGMYYKKRN</sequence>
<keyword evidence="6" id="KW-1133">Transmembrane helix</keyword>
<dbReference type="Pfam" id="PF17966">
    <property type="entry name" value="Muc_B2"/>
    <property type="match status" value="1"/>
</dbReference>
<dbReference type="Gene3D" id="2.60.40.4300">
    <property type="match status" value="1"/>
</dbReference>
<comment type="caution">
    <text evidence="8">The sequence shown here is derived from an EMBL/GenBank/DDBJ whole genome shotgun (WGS) entry which is preliminary data.</text>
</comment>
<gene>
    <name evidence="8" type="ORF">R4146_03915</name>
</gene>
<feature type="compositionally biased region" description="Low complexity" evidence="5">
    <location>
        <begin position="868"/>
        <end position="911"/>
    </location>
</feature>
<evidence type="ECO:0000256" key="1">
    <source>
        <dbReference type="ARBA" id="ARBA00022512"/>
    </source>
</evidence>
<feature type="region of interest" description="Disordered" evidence="5">
    <location>
        <begin position="174"/>
        <end position="194"/>
    </location>
</feature>
<evidence type="ECO:0000256" key="2">
    <source>
        <dbReference type="ARBA" id="ARBA00022525"/>
    </source>
</evidence>
<keyword evidence="6" id="KW-0472">Membrane</keyword>